<feature type="transmembrane region" description="Helical" evidence="1">
    <location>
        <begin position="136"/>
        <end position="154"/>
    </location>
</feature>
<dbReference type="PANTHER" id="PTHR23028:SF53">
    <property type="entry name" value="ACYL_TRANSF_3 DOMAIN-CONTAINING PROTEIN"/>
    <property type="match status" value="1"/>
</dbReference>
<feature type="transmembrane region" description="Helical" evidence="1">
    <location>
        <begin position="290"/>
        <end position="308"/>
    </location>
</feature>
<feature type="transmembrane region" description="Helical" evidence="1">
    <location>
        <begin position="320"/>
        <end position="341"/>
    </location>
</feature>
<feature type="transmembrane region" description="Helical" evidence="1">
    <location>
        <begin position="161"/>
        <end position="179"/>
    </location>
</feature>
<feature type="domain" description="Acyltransferase 3" evidence="2">
    <location>
        <begin position="6"/>
        <end position="334"/>
    </location>
</feature>
<feature type="transmembrane region" description="Helical" evidence="1">
    <location>
        <begin position="218"/>
        <end position="238"/>
    </location>
</feature>
<dbReference type="GO" id="GO:0016747">
    <property type="term" value="F:acyltransferase activity, transferring groups other than amino-acyl groups"/>
    <property type="evidence" value="ECO:0007669"/>
    <property type="project" value="InterPro"/>
</dbReference>
<dbReference type="PANTHER" id="PTHR23028">
    <property type="entry name" value="ACETYLTRANSFERASE"/>
    <property type="match status" value="1"/>
</dbReference>
<dbReference type="GO" id="GO:0016020">
    <property type="term" value="C:membrane"/>
    <property type="evidence" value="ECO:0007669"/>
    <property type="project" value="TreeGrafter"/>
</dbReference>
<keyword evidence="1" id="KW-0472">Membrane</keyword>
<dbReference type="GO" id="GO:0000271">
    <property type="term" value="P:polysaccharide biosynthetic process"/>
    <property type="evidence" value="ECO:0007669"/>
    <property type="project" value="TreeGrafter"/>
</dbReference>
<dbReference type="OrthoDB" id="9796461at2"/>
<keyword evidence="3" id="KW-0012">Acyltransferase</keyword>
<accession>A0A2S7IX38</accession>
<organism evidence="3 4">
    <name type="scientific">Brucella oryzae</name>
    <dbReference type="NCBI Taxonomy" id="335286"/>
    <lineage>
        <taxon>Bacteria</taxon>
        <taxon>Pseudomonadati</taxon>
        <taxon>Pseudomonadota</taxon>
        <taxon>Alphaproteobacteria</taxon>
        <taxon>Hyphomicrobiales</taxon>
        <taxon>Brucellaceae</taxon>
        <taxon>Brucella/Ochrobactrum group</taxon>
        <taxon>Brucella</taxon>
    </lineage>
</organism>
<keyword evidence="1" id="KW-0812">Transmembrane</keyword>
<feature type="transmembrane region" description="Helical" evidence="1">
    <location>
        <begin position="78"/>
        <end position="103"/>
    </location>
</feature>
<gene>
    <name evidence="3" type="ORF">C3731_15830</name>
</gene>
<feature type="transmembrane region" description="Helical" evidence="1">
    <location>
        <begin position="258"/>
        <end position="278"/>
    </location>
</feature>
<keyword evidence="1" id="KW-1133">Transmembrane helix</keyword>
<keyword evidence="3" id="KW-0808">Transferase</keyword>
<dbReference type="Pfam" id="PF01757">
    <property type="entry name" value="Acyl_transf_3"/>
    <property type="match status" value="1"/>
</dbReference>
<sequence>MNRLPDFDGLRFLLCVGIAVFHFSFRIPVKNEMLNDFILTFAYFTDVFFIISGLFLARRRNYLWNWPRYVAFVGKRLARIYPLHLVAFSCFALLSALTVAGLLHPLVAPSTSWRDGLAQLLLVHNWGLGRTASYNYVSWSLSALFAMYLAFPLFDILCRRFGSWVLVGVIVATIGGEYLAQKLGVLSLTRIQISSVGVFRVLPSFLFGMWLARRTHPVMPVAAIRILLAACLIVFLSYHPGNGPGEPNTLEGPWRLAFVYAGIYVFYIASSQGIYTPLQCRALAKLSRYSFGIFILHPLVGMMFFRIVPERWSETTTGAVLIMSGAALASVLTAIAAYHLFENPVQRWLVKKIDAWIGRPEGSSKFFGRARGGSPEAVPVKTEL</sequence>
<comment type="caution">
    <text evidence="3">The sequence shown here is derived from an EMBL/GenBank/DDBJ whole genome shotgun (WGS) entry which is preliminary data.</text>
</comment>
<protein>
    <submittedName>
        <fullName evidence="3">Acyltransferase</fullName>
    </submittedName>
</protein>
<dbReference type="AlphaFoldDB" id="A0A2S7IX38"/>
<proteinExistence type="predicted"/>
<dbReference type="Proteomes" id="UP000238493">
    <property type="component" value="Unassembled WGS sequence"/>
</dbReference>
<dbReference type="InterPro" id="IPR050879">
    <property type="entry name" value="Acyltransferase_3"/>
</dbReference>
<feature type="transmembrane region" description="Helical" evidence="1">
    <location>
        <begin position="37"/>
        <end position="57"/>
    </location>
</feature>
<name>A0A2S7IX38_9HYPH</name>
<dbReference type="InterPro" id="IPR002656">
    <property type="entry name" value="Acyl_transf_3_dom"/>
</dbReference>
<evidence type="ECO:0000313" key="3">
    <source>
        <dbReference type="EMBL" id="PQA72561.1"/>
    </source>
</evidence>
<feature type="transmembrane region" description="Helical" evidence="1">
    <location>
        <begin position="7"/>
        <end position="25"/>
    </location>
</feature>
<evidence type="ECO:0000313" key="4">
    <source>
        <dbReference type="Proteomes" id="UP000238493"/>
    </source>
</evidence>
<evidence type="ECO:0000259" key="2">
    <source>
        <dbReference type="Pfam" id="PF01757"/>
    </source>
</evidence>
<reference evidence="3 4" key="1">
    <citation type="submission" date="2018-02" db="EMBL/GenBank/DDBJ databases">
        <title>Draft genome sequence of Ochrobactrum oryzae found in Brazil.</title>
        <authorList>
            <person name="Cerdeira L."/>
            <person name="Andrade F."/>
            <person name="Zacariotto T."/>
            <person name="Barbosa B."/>
            <person name="Santos S."/>
            <person name="Cassetari V."/>
            <person name="Lincopan N."/>
        </authorList>
    </citation>
    <scope>NUCLEOTIDE SEQUENCE [LARGE SCALE GENOMIC DNA]</scope>
    <source>
        <strain evidence="3 4">OA447</strain>
    </source>
</reference>
<evidence type="ECO:0000256" key="1">
    <source>
        <dbReference type="SAM" id="Phobius"/>
    </source>
</evidence>
<dbReference type="RefSeq" id="WP_104756597.1">
    <property type="nucleotide sequence ID" value="NZ_JBHEEO010000002.1"/>
</dbReference>
<feature type="transmembrane region" description="Helical" evidence="1">
    <location>
        <begin position="191"/>
        <end position="211"/>
    </location>
</feature>
<dbReference type="EMBL" id="PTRC01000027">
    <property type="protein sequence ID" value="PQA72561.1"/>
    <property type="molecule type" value="Genomic_DNA"/>
</dbReference>
<keyword evidence="4" id="KW-1185">Reference proteome</keyword>